<evidence type="ECO:0000313" key="3">
    <source>
        <dbReference type="Proteomes" id="UP000800040"/>
    </source>
</evidence>
<organism evidence="2 3">
    <name type="scientific">Decorospora gaudefroyi</name>
    <dbReference type="NCBI Taxonomy" id="184978"/>
    <lineage>
        <taxon>Eukaryota</taxon>
        <taxon>Fungi</taxon>
        <taxon>Dikarya</taxon>
        <taxon>Ascomycota</taxon>
        <taxon>Pezizomycotina</taxon>
        <taxon>Dothideomycetes</taxon>
        <taxon>Pleosporomycetidae</taxon>
        <taxon>Pleosporales</taxon>
        <taxon>Pleosporineae</taxon>
        <taxon>Pleosporaceae</taxon>
        <taxon>Decorospora</taxon>
    </lineage>
</organism>
<sequence>MHLHAPQRQSSSHRRQRRRRHQPAHRLGRSNEDPLRCEWNMKQSLGPVIKEGQPSQRLRQHVNREPWMPSRGLVLSTPHRFLARVVRFAGSCCIHSTSRSLGCLLVASPVFPLLLASASNEGWEKWQPLKIRCLVPFSASLARNSPPTPGAAPPS</sequence>
<gene>
    <name evidence="2" type="ORF">BDW02DRAFT_333938</name>
</gene>
<dbReference type="AlphaFoldDB" id="A0A6A5KFQ9"/>
<dbReference type="Proteomes" id="UP000800040">
    <property type="component" value="Unassembled WGS sequence"/>
</dbReference>
<dbReference type="EMBL" id="ML975302">
    <property type="protein sequence ID" value="KAF1834407.1"/>
    <property type="molecule type" value="Genomic_DNA"/>
</dbReference>
<protein>
    <submittedName>
        <fullName evidence="2">Uncharacterized protein</fullName>
    </submittedName>
</protein>
<keyword evidence="3" id="KW-1185">Reference proteome</keyword>
<proteinExistence type="predicted"/>
<evidence type="ECO:0000313" key="2">
    <source>
        <dbReference type="EMBL" id="KAF1834407.1"/>
    </source>
</evidence>
<feature type="region of interest" description="Disordered" evidence="1">
    <location>
        <begin position="1"/>
        <end position="33"/>
    </location>
</feature>
<accession>A0A6A5KFQ9</accession>
<evidence type="ECO:0000256" key="1">
    <source>
        <dbReference type="SAM" id="MobiDB-lite"/>
    </source>
</evidence>
<feature type="compositionally biased region" description="Basic residues" evidence="1">
    <location>
        <begin position="1"/>
        <end position="28"/>
    </location>
</feature>
<reference evidence="2" key="1">
    <citation type="submission" date="2020-01" db="EMBL/GenBank/DDBJ databases">
        <authorList>
            <consortium name="DOE Joint Genome Institute"/>
            <person name="Haridas S."/>
            <person name="Albert R."/>
            <person name="Binder M."/>
            <person name="Bloem J."/>
            <person name="Labutti K."/>
            <person name="Salamov A."/>
            <person name="Andreopoulos B."/>
            <person name="Baker S.E."/>
            <person name="Barry K."/>
            <person name="Bills G."/>
            <person name="Bluhm B.H."/>
            <person name="Cannon C."/>
            <person name="Castanera R."/>
            <person name="Culley D.E."/>
            <person name="Daum C."/>
            <person name="Ezra D."/>
            <person name="Gonzalez J.B."/>
            <person name="Henrissat B."/>
            <person name="Kuo A."/>
            <person name="Liang C."/>
            <person name="Lipzen A."/>
            <person name="Lutzoni F."/>
            <person name="Magnuson J."/>
            <person name="Mondo S."/>
            <person name="Nolan M."/>
            <person name="Ohm R."/>
            <person name="Pangilinan J."/>
            <person name="Park H.-J."/>
            <person name="Ramirez L."/>
            <person name="Alfaro M."/>
            <person name="Sun H."/>
            <person name="Tritt A."/>
            <person name="Yoshinaga Y."/>
            <person name="Zwiers L.-H."/>
            <person name="Turgeon B.G."/>
            <person name="Goodwin S.B."/>
            <person name="Spatafora J.W."/>
            <person name="Crous P.W."/>
            <person name="Grigoriev I.V."/>
        </authorList>
    </citation>
    <scope>NUCLEOTIDE SEQUENCE</scope>
    <source>
        <strain evidence="2">P77</strain>
    </source>
</reference>
<name>A0A6A5KFQ9_9PLEO</name>